<dbReference type="PANTHER" id="PTHR33463:SF198">
    <property type="entry name" value="RPP4C3"/>
    <property type="match status" value="1"/>
</dbReference>
<dbReference type="STRING" id="35608.A0A2U1KHS6"/>
<dbReference type="InterPro" id="IPR002182">
    <property type="entry name" value="NB-ARC"/>
</dbReference>
<dbReference type="OrthoDB" id="1898799at2759"/>
<dbReference type="Gene3D" id="3.40.50.300">
    <property type="entry name" value="P-loop containing nucleotide triphosphate hydrolases"/>
    <property type="match status" value="1"/>
</dbReference>
<keyword evidence="5" id="KW-1185">Reference proteome</keyword>
<sequence>MEVELVKLAMNVIFGVTTREIGFMWNSTDNIELLNQEAQNLKEMKGRVQQHIVTAKNRGELLSDGVQSWVDTAGTHISNAERVLQEEIDPKKTCFNNLKHRHHFGKVALEDIPLLVKHREDGKTFETCVSIPTPKPRFSESRARKNLDGGVGKTTLAVEVAAIVEDDFDFIVFVTVSQNFDVKRVHKEVEVAAMRTKNGEKVLIILDDVWVKLDLYEPGILVGNEHKCKILLTCRNVKVCEAMNAQSTIRIRFIPLNVY</sequence>
<keyword evidence="2" id="KW-0175">Coiled coil</keyword>
<dbReference type="PANTHER" id="PTHR33463">
    <property type="entry name" value="NB-ARC DOMAIN-CONTAINING PROTEIN-RELATED"/>
    <property type="match status" value="1"/>
</dbReference>
<dbReference type="Pfam" id="PF00931">
    <property type="entry name" value="NB-ARC"/>
    <property type="match status" value="1"/>
</dbReference>
<dbReference type="EMBL" id="PKPP01018343">
    <property type="protein sequence ID" value="PWA36329.1"/>
    <property type="molecule type" value="Genomic_DNA"/>
</dbReference>
<gene>
    <name evidence="4" type="ORF">CTI12_AA601200</name>
</gene>
<dbReference type="InterPro" id="IPR027417">
    <property type="entry name" value="P-loop_NTPase"/>
</dbReference>
<dbReference type="Proteomes" id="UP000245207">
    <property type="component" value="Unassembled WGS sequence"/>
</dbReference>
<keyword evidence="1" id="KW-0611">Plant defense</keyword>
<reference evidence="4 5" key="1">
    <citation type="journal article" date="2018" name="Mol. Plant">
        <title>The genome of Artemisia annua provides insight into the evolution of Asteraceae family and artemisinin biosynthesis.</title>
        <authorList>
            <person name="Shen Q."/>
            <person name="Zhang L."/>
            <person name="Liao Z."/>
            <person name="Wang S."/>
            <person name="Yan T."/>
            <person name="Shi P."/>
            <person name="Liu M."/>
            <person name="Fu X."/>
            <person name="Pan Q."/>
            <person name="Wang Y."/>
            <person name="Lv Z."/>
            <person name="Lu X."/>
            <person name="Zhang F."/>
            <person name="Jiang W."/>
            <person name="Ma Y."/>
            <person name="Chen M."/>
            <person name="Hao X."/>
            <person name="Li L."/>
            <person name="Tang Y."/>
            <person name="Lv G."/>
            <person name="Zhou Y."/>
            <person name="Sun X."/>
            <person name="Brodelius P.E."/>
            <person name="Rose J.K.C."/>
            <person name="Tang K."/>
        </authorList>
    </citation>
    <scope>NUCLEOTIDE SEQUENCE [LARGE SCALE GENOMIC DNA]</scope>
    <source>
        <strain evidence="5">cv. Huhao1</strain>
        <tissue evidence="4">Leaf</tissue>
    </source>
</reference>
<comment type="caution">
    <text evidence="4">The sequence shown here is derived from an EMBL/GenBank/DDBJ whole genome shotgun (WGS) entry which is preliminary data.</text>
</comment>
<accession>A0A2U1KHS6</accession>
<organism evidence="4 5">
    <name type="scientific">Artemisia annua</name>
    <name type="common">Sweet wormwood</name>
    <dbReference type="NCBI Taxonomy" id="35608"/>
    <lineage>
        <taxon>Eukaryota</taxon>
        <taxon>Viridiplantae</taxon>
        <taxon>Streptophyta</taxon>
        <taxon>Embryophyta</taxon>
        <taxon>Tracheophyta</taxon>
        <taxon>Spermatophyta</taxon>
        <taxon>Magnoliopsida</taxon>
        <taxon>eudicotyledons</taxon>
        <taxon>Gunneridae</taxon>
        <taxon>Pentapetalae</taxon>
        <taxon>asterids</taxon>
        <taxon>campanulids</taxon>
        <taxon>Asterales</taxon>
        <taxon>Asteraceae</taxon>
        <taxon>Asteroideae</taxon>
        <taxon>Anthemideae</taxon>
        <taxon>Artemisiinae</taxon>
        <taxon>Artemisia</taxon>
    </lineage>
</organism>
<protein>
    <submittedName>
        <fullName evidence="4">NB-ARC domains-containing protein</fullName>
    </submittedName>
</protein>
<dbReference type="SUPFAM" id="SSF52540">
    <property type="entry name" value="P-loop containing nucleoside triphosphate hydrolases"/>
    <property type="match status" value="1"/>
</dbReference>
<feature type="coiled-coil region" evidence="2">
    <location>
        <begin position="24"/>
        <end position="51"/>
    </location>
</feature>
<evidence type="ECO:0000256" key="2">
    <source>
        <dbReference type="SAM" id="Coils"/>
    </source>
</evidence>
<dbReference type="GO" id="GO:0043531">
    <property type="term" value="F:ADP binding"/>
    <property type="evidence" value="ECO:0007669"/>
    <property type="project" value="InterPro"/>
</dbReference>
<name>A0A2U1KHS6_ARTAN</name>
<evidence type="ECO:0000313" key="5">
    <source>
        <dbReference type="Proteomes" id="UP000245207"/>
    </source>
</evidence>
<dbReference type="InterPro" id="IPR050905">
    <property type="entry name" value="Plant_NBS-LRR"/>
</dbReference>
<evidence type="ECO:0000259" key="3">
    <source>
        <dbReference type="Pfam" id="PF00931"/>
    </source>
</evidence>
<proteinExistence type="predicted"/>
<feature type="domain" description="NB-ARC" evidence="3">
    <location>
        <begin position="194"/>
        <end position="252"/>
    </location>
</feature>
<evidence type="ECO:0000313" key="4">
    <source>
        <dbReference type="EMBL" id="PWA36329.1"/>
    </source>
</evidence>
<dbReference type="AlphaFoldDB" id="A0A2U1KHS6"/>
<evidence type="ECO:0000256" key="1">
    <source>
        <dbReference type="ARBA" id="ARBA00022821"/>
    </source>
</evidence>